<comment type="caution">
    <text evidence="2">The sequence shown here is derived from an EMBL/GenBank/DDBJ whole genome shotgun (WGS) entry which is preliminary data.</text>
</comment>
<reference evidence="2 3" key="1">
    <citation type="submission" date="2017-10" db="EMBL/GenBank/DDBJ databases">
        <title>The draft genome sequence of Lewinella nigricans NBRC 102662.</title>
        <authorList>
            <person name="Wang K."/>
        </authorList>
    </citation>
    <scope>NUCLEOTIDE SEQUENCE [LARGE SCALE GENOMIC DNA]</scope>
    <source>
        <strain evidence="2 3">NBRC 102662</strain>
    </source>
</reference>
<evidence type="ECO:0000313" key="3">
    <source>
        <dbReference type="Proteomes" id="UP000223913"/>
    </source>
</evidence>
<dbReference type="RefSeq" id="WP_099148587.1">
    <property type="nucleotide sequence ID" value="NZ_PDUD01000003.1"/>
</dbReference>
<dbReference type="InterPro" id="IPR013097">
    <property type="entry name" value="Dabb"/>
</dbReference>
<proteinExistence type="predicted"/>
<dbReference type="SMART" id="SM00886">
    <property type="entry name" value="Dabb"/>
    <property type="match status" value="1"/>
</dbReference>
<evidence type="ECO:0000313" key="2">
    <source>
        <dbReference type="EMBL" id="PHN08068.1"/>
    </source>
</evidence>
<sequence>MISAGFVHTVYFWLKEGTTEADKAEFEKGLAGLGEIDTVQTIFFGPPAQTPRDVVDNSYGYGLTLLFKNRADQDSYQVNPDHDKFIEAHSHLWERVQVYDYLVK</sequence>
<evidence type="ECO:0000259" key="1">
    <source>
        <dbReference type="PROSITE" id="PS51502"/>
    </source>
</evidence>
<dbReference type="Proteomes" id="UP000223913">
    <property type="component" value="Unassembled WGS sequence"/>
</dbReference>
<dbReference type="AlphaFoldDB" id="A0A2D0NI24"/>
<accession>A0A2D0NI24</accession>
<dbReference type="SUPFAM" id="SSF54909">
    <property type="entry name" value="Dimeric alpha+beta barrel"/>
    <property type="match status" value="1"/>
</dbReference>
<gene>
    <name evidence="2" type="ORF">CRP01_03365</name>
</gene>
<dbReference type="InterPro" id="IPR011008">
    <property type="entry name" value="Dimeric_a/b-barrel"/>
</dbReference>
<dbReference type="PROSITE" id="PS51502">
    <property type="entry name" value="S_R_A_B_BARREL"/>
    <property type="match status" value="1"/>
</dbReference>
<name>A0A2D0NI24_FLAN2</name>
<dbReference type="EMBL" id="PDUD01000003">
    <property type="protein sequence ID" value="PHN08068.1"/>
    <property type="molecule type" value="Genomic_DNA"/>
</dbReference>
<organism evidence="2 3">
    <name type="scientific">Flavilitoribacter nigricans (strain ATCC 23147 / DSM 23189 / NBRC 102662 / NCIMB 1420 / SS-2)</name>
    <name type="common">Lewinella nigricans</name>
    <dbReference type="NCBI Taxonomy" id="1122177"/>
    <lineage>
        <taxon>Bacteria</taxon>
        <taxon>Pseudomonadati</taxon>
        <taxon>Bacteroidota</taxon>
        <taxon>Saprospiria</taxon>
        <taxon>Saprospirales</taxon>
        <taxon>Lewinellaceae</taxon>
        <taxon>Flavilitoribacter</taxon>
    </lineage>
</organism>
<feature type="domain" description="Stress-response A/B barrel" evidence="1">
    <location>
        <begin position="6"/>
        <end position="101"/>
    </location>
</feature>
<dbReference type="OrthoDB" id="7189263at2"/>
<protein>
    <submittedName>
        <fullName evidence="2">Transcription-repair coupling factor</fullName>
    </submittedName>
</protein>
<dbReference type="Gene3D" id="3.30.70.100">
    <property type="match status" value="1"/>
</dbReference>
<keyword evidence="3" id="KW-1185">Reference proteome</keyword>
<dbReference type="Pfam" id="PF07876">
    <property type="entry name" value="Dabb"/>
    <property type="match status" value="1"/>
</dbReference>